<evidence type="ECO:0000256" key="1">
    <source>
        <dbReference type="SAM" id="MobiDB-lite"/>
    </source>
</evidence>
<gene>
    <name evidence="2" type="ORF">AGERDE_LOCUS11579</name>
</gene>
<name>A0A9N9DZY7_9GLOM</name>
<feature type="compositionally biased region" description="Polar residues" evidence="1">
    <location>
        <begin position="152"/>
        <end position="162"/>
    </location>
</feature>
<organism evidence="2 3">
    <name type="scientific">Ambispora gerdemannii</name>
    <dbReference type="NCBI Taxonomy" id="144530"/>
    <lineage>
        <taxon>Eukaryota</taxon>
        <taxon>Fungi</taxon>
        <taxon>Fungi incertae sedis</taxon>
        <taxon>Mucoromycota</taxon>
        <taxon>Glomeromycotina</taxon>
        <taxon>Glomeromycetes</taxon>
        <taxon>Archaeosporales</taxon>
        <taxon>Ambisporaceae</taxon>
        <taxon>Ambispora</taxon>
    </lineage>
</organism>
<dbReference type="AlphaFoldDB" id="A0A9N9DZY7"/>
<keyword evidence="3" id="KW-1185">Reference proteome</keyword>
<proteinExistence type="predicted"/>
<dbReference type="Proteomes" id="UP000789831">
    <property type="component" value="Unassembled WGS sequence"/>
</dbReference>
<accession>A0A9N9DZY7</accession>
<protein>
    <submittedName>
        <fullName evidence="2">11457_t:CDS:1</fullName>
    </submittedName>
</protein>
<evidence type="ECO:0000313" key="3">
    <source>
        <dbReference type="Proteomes" id="UP000789831"/>
    </source>
</evidence>
<reference evidence="2" key="1">
    <citation type="submission" date="2021-06" db="EMBL/GenBank/DDBJ databases">
        <authorList>
            <person name="Kallberg Y."/>
            <person name="Tangrot J."/>
            <person name="Rosling A."/>
        </authorList>
    </citation>
    <scope>NUCLEOTIDE SEQUENCE</scope>
    <source>
        <strain evidence="2">MT106</strain>
    </source>
</reference>
<dbReference type="EMBL" id="CAJVPL010005194">
    <property type="protein sequence ID" value="CAG8655467.1"/>
    <property type="molecule type" value="Genomic_DNA"/>
</dbReference>
<dbReference type="OrthoDB" id="2425129at2759"/>
<feature type="region of interest" description="Disordered" evidence="1">
    <location>
        <begin position="132"/>
        <end position="162"/>
    </location>
</feature>
<comment type="caution">
    <text evidence="2">The sequence shown here is derived from an EMBL/GenBank/DDBJ whole genome shotgun (WGS) entry which is preliminary data.</text>
</comment>
<evidence type="ECO:0000313" key="2">
    <source>
        <dbReference type="EMBL" id="CAG8655467.1"/>
    </source>
</evidence>
<feature type="region of interest" description="Disordered" evidence="1">
    <location>
        <begin position="174"/>
        <end position="219"/>
    </location>
</feature>
<feature type="compositionally biased region" description="Basic and acidic residues" evidence="1">
    <location>
        <begin position="185"/>
        <end position="214"/>
    </location>
</feature>
<sequence>MTTPNENDEARNNPAFSPVHALKQILEYFNRVPSKWNILNFLDEGDPEQFDQKIGLYLKSLEKISNKEKGERQQKALILLEKYRMASVAWCSRLEADLTLAPQGAGNLEGWPSLRLKAEHGARPDYHLARKWKSEHESTSPIGGPSVHLHNPTFTGNPLVGNSGSINGGTFKLSVESVPKRKKNNDHEKGDDKVPKRTKTIDKAENIDDIRTDSEYDEADLNYDDDLEYDDDGVDYSNYDIDPNIELSEKQIPVQSHLKYPNKDSPDNIWKLPSGKSIDKIIHGPKNLHKSHPSCLGIIRIGSKIRKPEWIKQEDWDYLNSSVEYPHYNLSTEVEDLFSVLLETNSLNEYKNCLYNVTFDREKNIGMTFVTDVLLWFAKNIFNTTSAFHSINKNEALLGSLMIHPVLQYLVNSTNHIIYVPGEIYLKASAKQRLLRRKLKPDDEPLGMKVDGLEIGMVELSGGYLTKDTPRYLKDHIKGNWGCRDLLNEIITKYNHGDYKILRRLRVWFFHIHGLEVQIWGMDLPVAKTYRMFLIGAFYLPISWDNHYELVHALRVLRNLRRGLDDFLEVLEELKKSHRRNTIIRFQSSTLKRYIGDAKSSPQKPTGKKITTFWPSPIAITNEWEASTKDISPLTESHSPEIEHKLDPI</sequence>